<dbReference type="InterPro" id="IPR002192">
    <property type="entry name" value="PPDK_AMP/ATP-bd"/>
</dbReference>
<feature type="binding site" evidence="13">
    <location>
        <position position="775"/>
    </location>
    <ligand>
        <name>substrate</name>
    </ligand>
</feature>
<accession>A0A7W1WNP5</accession>
<feature type="binding site" evidence="13">
    <location>
        <position position="774"/>
    </location>
    <ligand>
        <name>substrate</name>
    </ligand>
</feature>
<organism evidence="18 19">
    <name type="scientific">Paenactinomyces guangxiensis</name>
    <dbReference type="NCBI Taxonomy" id="1490290"/>
    <lineage>
        <taxon>Bacteria</taxon>
        <taxon>Bacillati</taxon>
        <taxon>Bacillota</taxon>
        <taxon>Bacilli</taxon>
        <taxon>Bacillales</taxon>
        <taxon>Thermoactinomycetaceae</taxon>
        <taxon>Paenactinomyces</taxon>
    </lineage>
</organism>
<dbReference type="InterPro" id="IPR023151">
    <property type="entry name" value="PEP_util_CS"/>
</dbReference>
<sequence>MTKKVVYLFREGRADMKFLLGGKGANLAEMTRSRLPVPPGFTISTEACSSFFAANETLTEDTMGQVRAAIRQLETETGKRLGDSQNPLLVSVRSGSVFSMPGMMDTILNLGLNDETAEGLAKLTRNPRFAYDCYRRFIQMFGDVVLGVDYYHFEQIIHSRKEAQGYKQDTEMSAEDWKWVIGQFKSLIREKTKKEFPQDPEHQLKQSIIAVFQSWNNQRAQIYRKIHKIPDHLGTAVNIQMMVFGNMGDDSGTGVAFTRNPSTGEKELYGEFLMNAQGEDVVAGVRTPQPIARLKQQMPAVYQQFQEICNLLEQHYHDMQDIEFTVERGQLYILQTRAGKRTAQAAVKIAVNMVEEGIIDRDQALMRVDPDQLNQMLHRRLDPEAKLTVIAKGLPASPGAASGKIVFDADRAEKCAHDGTPVILVRPETTPEDIHGILAAQGILTSRGGMTSHAAVVARGMGKACICGCEQLEIDLRKKEVAIGELLLREGDLISIDGSTGQVIQGEVPLIDPELSAEFKQLLDWADQVRTLQVRANADNPEDSAKARELGAEGIGLCRTEHMFMEAGRVPIVQQMILAETRDERLQALQKLLPMQKEDFKGIFEVMAGLPVNIRLLDPPLHEFLPNIEDLLVELTKMQMDEQSDRTELIRKEALLRKVRSLHEFNPMLGHRGCRLGLIYPEIYKMQAEAIFLAAAECLKQGIQVEPEIMIPLVGHVNELRQMRELVDQAAEEVQLKTGCTIPYTVGTMIEVPRAALTAGEIAEEADFFSFGTNDLTQTTFGYSRDDAEGKFLHTYVENKILPDNPFITLDTEGVGQLVRMGVEQGRMKKPGLKTGICGEHGGEKRSIQFCHEVDLNYVSCSPFRVPLARLSAAQAVIRARSGQSQKEMQLS</sequence>
<dbReference type="InterPro" id="IPR008279">
    <property type="entry name" value="PEP-util_enz_mobile_dom"/>
</dbReference>
<evidence type="ECO:0000256" key="5">
    <source>
        <dbReference type="ARBA" id="ARBA00022679"/>
    </source>
</evidence>
<evidence type="ECO:0000256" key="1">
    <source>
        <dbReference type="ARBA" id="ARBA00001946"/>
    </source>
</evidence>
<evidence type="ECO:0000259" key="16">
    <source>
        <dbReference type="Pfam" id="PF01326"/>
    </source>
</evidence>
<dbReference type="InterPro" id="IPR000121">
    <property type="entry name" value="PEP_util_C"/>
</dbReference>
<evidence type="ECO:0000313" key="19">
    <source>
        <dbReference type="Proteomes" id="UP000535491"/>
    </source>
</evidence>
<feature type="domain" description="PEP-utilising enzyme mobile" evidence="15">
    <location>
        <begin position="421"/>
        <end position="501"/>
    </location>
</feature>
<dbReference type="EMBL" id="JACEIQ010000001">
    <property type="protein sequence ID" value="MBA4493170.1"/>
    <property type="molecule type" value="Genomic_DNA"/>
</dbReference>
<evidence type="ECO:0000256" key="8">
    <source>
        <dbReference type="ARBA" id="ARBA00022777"/>
    </source>
</evidence>
<evidence type="ECO:0000259" key="17">
    <source>
        <dbReference type="Pfam" id="PF02896"/>
    </source>
</evidence>
<feature type="binding site" evidence="13">
    <location>
        <position position="772"/>
    </location>
    <ligand>
        <name>substrate</name>
    </ligand>
</feature>
<dbReference type="Gene3D" id="3.20.20.60">
    <property type="entry name" value="Phosphoenolpyruvate-binding domains"/>
    <property type="match status" value="1"/>
</dbReference>
<protein>
    <recommendedName>
        <fullName evidence="4 11">Pyruvate, phosphate dikinase</fullName>
        <ecNumber evidence="3 11">2.7.9.1</ecNumber>
    </recommendedName>
</protein>
<dbReference type="Pfam" id="PF00391">
    <property type="entry name" value="PEP-utilizers"/>
    <property type="match status" value="1"/>
</dbReference>
<dbReference type="PANTHER" id="PTHR22931:SF9">
    <property type="entry name" value="PYRUVATE, PHOSPHATE DIKINASE 1, CHLOROPLASTIC"/>
    <property type="match status" value="1"/>
</dbReference>
<keyword evidence="18" id="KW-0670">Pyruvate</keyword>
<dbReference type="GO" id="GO:0005524">
    <property type="term" value="F:ATP binding"/>
    <property type="evidence" value="ECO:0007669"/>
    <property type="project" value="UniProtKB-UniRule"/>
</dbReference>
<keyword evidence="19" id="KW-1185">Reference proteome</keyword>
<dbReference type="Pfam" id="PF02896">
    <property type="entry name" value="PEP-utilizers_C"/>
    <property type="match status" value="1"/>
</dbReference>
<evidence type="ECO:0000256" key="4">
    <source>
        <dbReference type="ARBA" id="ARBA00020138"/>
    </source>
</evidence>
<keyword evidence="10 14" id="KW-0460">Magnesium</keyword>
<dbReference type="Gene3D" id="1.10.189.10">
    <property type="entry name" value="Pyruvate Phosphate Dikinase, domain 2"/>
    <property type="match status" value="1"/>
</dbReference>
<comment type="similarity">
    <text evidence="2 11">Belongs to the PEP-utilizing enzyme family.</text>
</comment>
<name>A0A7W1WNP5_9BACL</name>
<dbReference type="GO" id="GO:0050242">
    <property type="term" value="F:pyruvate, phosphate dikinase activity"/>
    <property type="evidence" value="ECO:0007669"/>
    <property type="project" value="UniProtKB-UniRule"/>
</dbReference>
<evidence type="ECO:0000256" key="10">
    <source>
        <dbReference type="ARBA" id="ARBA00022842"/>
    </source>
</evidence>
<dbReference type="Gene3D" id="3.50.30.10">
    <property type="entry name" value="Phosphohistidine domain"/>
    <property type="match status" value="1"/>
</dbReference>
<evidence type="ECO:0000256" key="6">
    <source>
        <dbReference type="ARBA" id="ARBA00022723"/>
    </source>
</evidence>
<evidence type="ECO:0000256" key="12">
    <source>
        <dbReference type="PIRSR" id="PIRSR000853-1"/>
    </source>
</evidence>
<feature type="domain" description="PEP-utilising enzyme C-terminal" evidence="17">
    <location>
        <begin position="516"/>
        <end position="876"/>
    </location>
</feature>
<keyword evidence="7" id="KW-0547">Nucleotide-binding</keyword>
<dbReference type="PIRSF" id="PIRSF000853">
    <property type="entry name" value="PPDK"/>
    <property type="match status" value="1"/>
</dbReference>
<dbReference type="Gene3D" id="1.20.80.30">
    <property type="match status" value="1"/>
</dbReference>
<evidence type="ECO:0000256" key="9">
    <source>
        <dbReference type="ARBA" id="ARBA00022840"/>
    </source>
</evidence>
<dbReference type="PANTHER" id="PTHR22931">
    <property type="entry name" value="PHOSPHOENOLPYRUVATE DIKINASE-RELATED"/>
    <property type="match status" value="1"/>
</dbReference>
<evidence type="ECO:0000256" key="14">
    <source>
        <dbReference type="PIRSR" id="PIRSR000853-3"/>
    </source>
</evidence>
<dbReference type="InterPro" id="IPR010121">
    <property type="entry name" value="Pyruvate_phosphate_dikinase"/>
</dbReference>
<evidence type="ECO:0000256" key="13">
    <source>
        <dbReference type="PIRSR" id="PIRSR000853-2"/>
    </source>
</evidence>
<dbReference type="Gene3D" id="3.30.470.20">
    <property type="entry name" value="ATP-grasp fold, B domain"/>
    <property type="match status" value="1"/>
</dbReference>
<gene>
    <name evidence="18" type="ORF">H1191_02425</name>
</gene>
<dbReference type="NCBIfam" id="TIGR01828">
    <property type="entry name" value="pyru_phos_dikin"/>
    <property type="match status" value="1"/>
</dbReference>
<evidence type="ECO:0000313" key="18">
    <source>
        <dbReference type="EMBL" id="MBA4493170.1"/>
    </source>
</evidence>
<feature type="binding site" evidence="13">
    <location>
        <position position="751"/>
    </location>
    <ligand>
        <name>substrate</name>
    </ligand>
</feature>
<dbReference type="NCBIfam" id="NF004531">
    <property type="entry name" value="PRK05878.1"/>
    <property type="match status" value="1"/>
</dbReference>
<dbReference type="Pfam" id="PF01326">
    <property type="entry name" value="PPDK_N"/>
    <property type="match status" value="2"/>
</dbReference>
<keyword evidence="6 14" id="KW-0479">Metal-binding</keyword>
<feature type="binding site" evidence="13">
    <location>
        <position position="559"/>
    </location>
    <ligand>
        <name>substrate</name>
    </ligand>
</feature>
<comment type="caution">
    <text evidence="18">The sequence shown here is derived from an EMBL/GenBank/DDBJ whole genome shotgun (WGS) entry which is preliminary data.</text>
</comment>
<evidence type="ECO:0000259" key="15">
    <source>
        <dbReference type="Pfam" id="PF00391"/>
    </source>
</evidence>
<keyword evidence="8 18" id="KW-0418">Kinase</keyword>
<keyword evidence="5 18" id="KW-0808">Transferase</keyword>
<feature type="binding site" evidence="13">
    <location>
        <position position="615"/>
    </location>
    <ligand>
        <name>substrate</name>
    </ligand>
</feature>
<dbReference type="SUPFAM" id="SSF56059">
    <property type="entry name" value="Glutathione synthetase ATP-binding domain-like"/>
    <property type="match status" value="1"/>
</dbReference>
<proteinExistence type="inferred from homology"/>
<dbReference type="InterPro" id="IPR036637">
    <property type="entry name" value="Phosphohistidine_dom_sf"/>
</dbReference>
<feature type="binding site" evidence="14">
    <location>
        <position position="751"/>
    </location>
    <ligand>
        <name>Mg(2+)</name>
        <dbReference type="ChEBI" id="CHEBI:18420"/>
    </ligand>
</feature>
<feature type="active site" description="Proton donor" evidence="12">
    <location>
        <position position="838"/>
    </location>
</feature>
<evidence type="ECO:0000256" key="11">
    <source>
        <dbReference type="PIRNR" id="PIRNR000853"/>
    </source>
</evidence>
<dbReference type="InterPro" id="IPR018274">
    <property type="entry name" value="PEP_util_AS"/>
</dbReference>
<dbReference type="AlphaFoldDB" id="A0A7W1WNP5"/>
<evidence type="ECO:0000256" key="7">
    <source>
        <dbReference type="ARBA" id="ARBA00022741"/>
    </source>
</evidence>
<dbReference type="Gene3D" id="3.30.1490.20">
    <property type="entry name" value="ATP-grasp fold, A domain"/>
    <property type="match status" value="1"/>
</dbReference>
<evidence type="ECO:0000256" key="2">
    <source>
        <dbReference type="ARBA" id="ARBA00007837"/>
    </source>
</evidence>
<dbReference type="SUPFAM" id="SSF52009">
    <property type="entry name" value="Phosphohistidine domain"/>
    <property type="match status" value="1"/>
</dbReference>
<feature type="binding site" evidence="13">
    <location>
        <position position="773"/>
    </location>
    <ligand>
        <name>substrate</name>
    </ligand>
</feature>
<dbReference type="RefSeq" id="WP_181750376.1">
    <property type="nucleotide sequence ID" value="NZ_JACEIQ010000001.1"/>
</dbReference>
<dbReference type="InterPro" id="IPR013815">
    <property type="entry name" value="ATP_grasp_subdomain_1"/>
</dbReference>
<dbReference type="EC" id="2.7.9.1" evidence="3 11"/>
<feature type="binding site" evidence="14">
    <location>
        <position position="775"/>
    </location>
    <ligand>
        <name>Mg(2+)</name>
        <dbReference type="ChEBI" id="CHEBI:18420"/>
    </ligand>
</feature>
<dbReference type="Proteomes" id="UP000535491">
    <property type="component" value="Unassembled WGS sequence"/>
</dbReference>
<dbReference type="PROSITE" id="PS00370">
    <property type="entry name" value="PEP_ENZYMES_PHOS_SITE"/>
    <property type="match status" value="1"/>
</dbReference>
<feature type="domain" description="Pyruvate phosphate dikinase AMP/ATP-binding" evidence="16">
    <location>
        <begin position="19"/>
        <end position="56"/>
    </location>
</feature>
<dbReference type="InterPro" id="IPR015813">
    <property type="entry name" value="Pyrv/PenolPyrv_kinase-like_dom"/>
</dbReference>
<dbReference type="GO" id="GO:0016301">
    <property type="term" value="F:kinase activity"/>
    <property type="evidence" value="ECO:0007669"/>
    <property type="project" value="UniProtKB-UniRule"/>
</dbReference>
<feature type="active site" description="Tele-phosphohistidine intermediate" evidence="12">
    <location>
        <position position="453"/>
    </location>
</feature>
<dbReference type="InterPro" id="IPR040442">
    <property type="entry name" value="Pyrv_kinase-like_dom_sf"/>
</dbReference>
<feature type="domain" description="Pyruvate phosphate dikinase AMP/ATP-binding" evidence="16">
    <location>
        <begin position="65"/>
        <end position="304"/>
    </location>
</feature>
<comment type="cofactor">
    <cofactor evidence="1 11 14">
        <name>Mg(2+)</name>
        <dbReference type="ChEBI" id="CHEBI:18420"/>
    </cofactor>
</comment>
<dbReference type="PROSITE" id="PS00742">
    <property type="entry name" value="PEP_ENZYMES_2"/>
    <property type="match status" value="1"/>
</dbReference>
<dbReference type="SUPFAM" id="SSF51621">
    <property type="entry name" value="Phosphoenolpyruvate/pyruvate domain"/>
    <property type="match status" value="1"/>
</dbReference>
<comment type="catalytic activity">
    <reaction evidence="11">
        <text>pyruvate + phosphate + ATP = phosphoenolpyruvate + AMP + diphosphate + H(+)</text>
        <dbReference type="Rhea" id="RHEA:10756"/>
        <dbReference type="ChEBI" id="CHEBI:15361"/>
        <dbReference type="ChEBI" id="CHEBI:15378"/>
        <dbReference type="ChEBI" id="CHEBI:30616"/>
        <dbReference type="ChEBI" id="CHEBI:33019"/>
        <dbReference type="ChEBI" id="CHEBI:43474"/>
        <dbReference type="ChEBI" id="CHEBI:58702"/>
        <dbReference type="ChEBI" id="CHEBI:456215"/>
        <dbReference type="EC" id="2.7.9.1"/>
    </reaction>
</comment>
<keyword evidence="9" id="KW-0067">ATP-binding</keyword>
<evidence type="ECO:0000256" key="3">
    <source>
        <dbReference type="ARBA" id="ARBA00011994"/>
    </source>
</evidence>
<dbReference type="GO" id="GO:0046872">
    <property type="term" value="F:metal ion binding"/>
    <property type="evidence" value="ECO:0007669"/>
    <property type="project" value="UniProtKB-UniRule"/>
</dbReference>
<reference evidence="18 19" key="1">
    <citation type="submission" date="2020-07" db="EMBL/GenBank/DDBJ databases">
        <authorList>
            <person name="Feng H."/>
        </authorList>
    </citation>
    <scope>NUCLEOTIDE SEQUENCE [LARGE SCALE GENOMIC DNA]</scope>
    <source>
        <strain evidence="19">s-10</strain>
    </source>
</reference>